<dbReference type="PANTHER" id="PTHR38043">
    <property type="entry name" value="PROTEIN HEMX"/>
    <property type="match status" value="1"/>
</dbReference>
<dbReference type="RefSeq" id="WP_005373395.1">
    <property type="nucleotide sequence ID" value="NZ_CM001475.1"/>
</dbReference>
<accession>H8GMD7</accession>
<feature type="compositionally biased region" description="Low complexity" evidence="2">
    <location>
        <begin position="369"/>
        <end position="379"/>
    </location>
</feature>
<sequence>MAELNEQIEGNAENLVKTRRSRSGFWFGIVIILTILAIAGAGYYLLSQLRERQTSLGGEVQQEMAKKISDYQAQLTAIQEQLSTLETTVTNRDDHFTKRLDEVSRLHSEKLDTARKELNEEITRLQRQLGKTRGDLLIADAEYLLGTANERLQLVGDVNTAREALEAADERLHESGDAAVFKVREEIAKEIASLKNVEAADIVGLYASLQSLQETSGNLTLLLPYAGKALSPSTEIHSHADSNEPSHELLDSAIERLHGIVTIRHTDQPVKETLTPEEAQFIREQLRAKLETVKVALVQQNEALYKAALDDAKKWTEENFTPNPETRKFITEIDRFKAINIRSHFPDISESLKLLRNITKLRVETDKALQAAPAAKPAPEQKPLPSEPAPAQVPPPAAQPQQPVQIAPIQPEPNKK</sequence>
<feature type="coiled-coil region" evidence="1">
    <location>
        <begin position="61"/>
        <end position="135"/>
    </location>
</feature>
<dbReference type="InterPro" id="IPR007470">
    <property type="entry name" value="HemX"/>
</dbReference>
<dbReference type="Proteomes" id="UP000005090">
    <property type="component" value="Chromosome"/>
</dbReference>
<keyword evidence="3" id="KW-0472">Membrane</keyword>
<evidence type="ECO:0000313" key="5">
    <source>
        <dbReference type="Proteomes" id="UP000005090"/>
    </source>
</evidence>
<evidence type="ECO:0000256" key="1">
    <source>
        <dbReference type="SAM" id="Coils"/>
    </source>
</evidence>
<proteinExistence type="predicted"/>
<dbReference type="eggNOG" id="COG2959">
    <property type="taxonomic scope" value="Bacteria"/>
</dbReference>
<feature type="transmembrane region" description="Helical" evidence="3">
    <location>
        <begin position="25"/>
        <end position="46"/>
    </location>
</feature>
<dbReference type="PANTHER" id="PTHR38043:SF1">
    <property type="entry name" value="PROTEIN HEMX"/>
    <property type="match status" value="1"/>
</dbReference>
<evidence type="ECO:0000313" key="4">
    <source>
        <dbReference type="EMBL" id="EIC30661.1"/>
    </source>
</evidence>
<gene>
    <name evidence="4" type="ORF">Metal_2981</name>
</gene>
<keyword evidence="5" id="KW-1185">Reference proteome</keyword>
<protein>
    <submittedName>
        <fullName evidence="4">Putative enzyme of heme biosynthesis</fullName>
    </submittedName>
</protein>
<keyword evidence="1" id="KW-0175">Coiled coil</keyword>
<organism evidence="4 5">
    <name type="scientific">Methylomicrobium album BG8</name>
    <dbReference type="NCBI Taxonomy" id="686340"/>
    <lineage>
        <taxon>Bacteria</taxon>
        <taxon>Pseudomonadati</taxon>
        <taxon>Pseudomonadota</taxon>
        <taxon>Gammaproteobacteria</taxon>
        <taxon>Methylococcales</taxon>
        <taxon>Methylococcaceae</taxon>
        <taxon>Methylomicrobium</taxon>
    </lineage>
</organism>
<feature type="region of interest" description="Disordered" evidence="2">
    <location>
        <begin position="369"/>
        <end position="416"/>
    </location>
</feature>
<feature type="compositionally biased region" description="Low complexity" evidence="2">
    <location>
        <begin position="399"/>
        <end position="409"/>
    </location>
</feature>
<evidence type="ECO:0000256" key="2">
    <source>
        <dbReference type="SAM" id="MobiDB-lite"/>
    </source>
</evidence>
<keyword evidence="3" id="KW-1133">Transmembrane helix</keyword>
<evidence type="ECO:0000256" key="3">
    <source>
        <dbReference type="SAM" id="Phobius"/>
    </source>
</evidence>
<dbReference type="Pfam" id="PF04375">
    <property type="entry name" value="HemX"/>
    <property type="match status" value="1"/>
</dbReference>
<dbReference type="HOGENOM" id="CLU_036381_4_1_6"/>
<dbReference type="EMBL" id="CM001475">
    <property type="protein sequence ID" value="EIC30661.1"/>
    <property type="molecule type" value="Genomic_DNA"/>
</dbReference>
<name>H8GMD7_METAL</name>
<reference evidence="4 5" key="1">
    <citation type="journal article" date="2013" name="Genome Announc.">
        <title>Genome Sequence of the Obligate Gammaproteobacterial Methanotroph Methylomicrobium album Strain BG8.</title>
        <authorList>
            <person name="Kits K.D."/>
            <person name="Kalyuzhnaya M.G."/>
            <person name="Klotz M.G."/>
            <person name="Jetten M.S."/>
            <person name="Op den Camp H.J."/>
            <person name="Vuilleumier S."/>
            <person name="Bringel F."/>
            <person name="Dispirito A.A."/>
            <person name="Murrell J.C."/>
            <person name="Bruce D."/>
            <person name="Cheng J.F."/>
            <person name="Copeland A."/>
            <person name="Goodwin L."/>
            <person name="Hauser L."/>
            <person name="Lajus A."/>
            <person name="Land M.L."/>
            <person name="Lapidus A."/>
            <person name="Lucas S."/>
            <person name="Medigue C."/>
            <person name="Pitluck S."/>
            <person name="Woyke T."/>
            <person name="Zeytun A."/>
            <person name="Stein L.Y."/>
        </authorList>
    </citation>
    <scope>NUCLEOTIDE SEQUENCE [LARGE SCALE GENOMIC DNA]</scope>
    <source>
        <strain evidence="4 5">BG8</strain>
    </source>
</reference>
<dbReference type="AlphaFoldDB" id="H8GMD7"/>
<keyword evidence="3" id="KW-0812">Transmembrane</keyword>
<dbReference type="STRING" id="686340.Metal_2981"/>
<feature type="compositionally biased region" description="Pro residues" evidence="2">
    <location>
        <begin position="380"/>
        <end position="398"/>
    </location>
</feature>